<gene>
    <name evidence="1" type="ORF">Amon02_000608700</name>
</gene>
<keyword evidence="2" id="KW-1185">Reference proteome</keyword>
<reference evidence="1" key="1">
    <citation type="submission" date="2023-04" db="EMBL/GenBank/DDBJ databases">
        <title>Ambrosiozyma monospora NBRC 10751.</title>
        <authorList>
            <person name="Ichikawa N."/>
            <person name="Sato H."/>
            <person name="Tonouchi N."/>
        </authorList>
    </citation>
    <scope>NUCLEOTIDE SEQUENCE</scope>
    <source>
        <strain evidence="1">NBRC 10751</strain>
    </source>
</reference>
<name>A0ACB5T8L6_AMBMO</name>
<dbReference type="Proteomes" id="UP001165064">
    <property type="component" value="Unassembled WGS sequence"/>
</dbReference>
<proteinExistence type="predicted"/>
<sequence>MKSFNQWFTIRHSLDASLLNDSNMISAHIQNTTFFHKHSAISIENISGDATFPRLLYPLKISGVGFGNRRYSYGKTVIPPFRFSIAINNASKRLTKNKSYYREFSYCGRVWRFSMSKFREDDSMLVYPSRDCIFHTQDQHTYPMTNTNML</sequence>
<evidence type="ECO:0000313" key="2">
    <source>
        <dbReference type="Proteomes" id="UP001165064"/>
    </source>
</evidence>
<dbReference type="EMBL" id="BSXS01004680">
    <property type="protein sequence ID" value="GME83320.1"/>
    <property type="molecule type" value="Genomic_DNA"/>
</dbReference>
<protein>
    <submittedName>
        <fullName evidence="1">Unnamed protein product</fullName>
    </submittedName>
</protein>
<organism evidence="1 2">
    <name type="scientific">Ambrosiozyma monospora</name>
    <name type="common">Yeast</name>
    <name type="synonym">Endomycopsis monosporus</name>
    <dbReference type="NCBI Taxonomy" id="43982"/>
    <lineage>
        <taxon>Eukaryota</taxon>
        <taxon>Fungi</taxon>
        <taxon>Dikarya</taxon>
        <taxon>Ascomycota</taxon>
        <taxon>Saccharomycotina</taxon>
        <taxon>Pichiomycetes</taxon>
        <taxon>Pichiales</taxon>
        <taxon>Pichiaceae</taxon>
        <taxon>Ambrosiozyma</taxon>
    </lineage>
</organism>
<evidence type="ECO:0000313" key="1">
    <source>
        <dbReference type="EMBL" id="GME83320.1"/>
    </source>
</evidence>
<accession>A0ACB5T8L6</accession>
<comment type="caution">
    <text evidence="1">The sequence shown here is derived from an EMBL/GenBank/DDBJ whole genome shotgun (WGS) entry which is preliminary data.</text>
</comment>